<protein>
    <submittedName>
        <fullName evidence="14">Cytochrome d ubiquinol oxidase subunit II</fullName>
    </submittedName>
</protein>
<dbReference type="GO" id="GO:0070069">
    <property type="term" value="C:cytochrome complex"/>
    <property type="evidence" value="ECO:0007669"/>
    <property type="project" value="TreeGrafter"/>
</dbReference>
<evidence type="ECO:0000256" key="4">
    <source>
        <dbReference type="ARBA" id="ARBA00022475"/>
    </source>
</evidence>
<comment type="similarity">
    <text evidence="2">Belongs to the cytochrome ubiquinol oxidase subunit 2 family.</text>
</comment>
<feature type="transmembrane region" description="Helical" evidence="13">
    <location>
        <begin position="116"/>
        <end position="138"/>
    </location>
</feature>
<dbReference type="GO" id="GO:0019646">
    <property type="term" value="P:aerobic electron transport chain"/>
    <property type="evidence" value="ECO:0007669"/>
    <property type="project" value="TreeGrafter"/>
</dbReference>
<dbReference type="NCBIfam" id="TIGR00203">
    <property type="entry name" value="cydB"/>
    <property type="match status" value="1"/>
</dbReference>
<feature type="region of interest" description="Disordered" evidence="12">
    <location>
        <begin position="348"/>
        <end position="369"/>
    </location>
</feature>
<dbReference type="GO" id="GO:0046872">
    <property type="term" value="F:metal ion binding"/>
    <property type="evidence" value="ECO:0007669"/>
    <property type="project" value="UniProtKB-KW"/>
</dbReference>
<keyword evidence="7" id="KW-0479">Metal-binding</keyword>
<keyword evidence="11 13" id="KW-0472">Membrane</keyword>
<keyword evidence="6 13" id="KW-0812">Transmembrane</keyword>
<comment type="subcellular location">
    <subcellularLocation>
        <location evidence="1">Cell membrane</location>
        <topology evidence="1">Multi-pass membrane protein</topology>
    </subcellularLocation>
</comment>
<evidence type="ECO:0000313" key="14">
    <source>
        <dbReference type="EMBL" id="TVU59927.1"/>
    </source>
</evidence>
<evidence type="ECO:0000256" key="5">
    <source>
        <dbReference type="ARBA" id="ARBA00022617"/>
    </source>
</evidence>
<dbReference type="GO" id="GO:0016682">
    <property type="term" value="F:oxidoreductase activity, acting on diphenols and related substances as donors, oxygen as acceptor"/>
    <property type="evidence" value="ECO:0007669"/>
    <property type="project" value="TreeGrafter"/>
</dbReference>
<evidence type="ECO:0000256" key="9">
    <source>
        <dbReference type="ARBA" id="ARBA00022989"/>
    </source>
</evidence>
<evidence type="ECO:0000256" key="10">
    <source>
        <dbReference type="ARBA" id="ARBA00023004"/>
    </source>
</evidence>
<name>A0A558GSQ8_PAENT</name>
<dbReference type="AlphaFoldDB" id="A0A558GSQ8"/>
<feature type="transmembrane region" description="Helical" evidence="13">
    <location>
        <begin position="254"/>
        <end position="274"/>
    </location>
</feature>
<dbReference type="RefSeq" id="WP_144652446.1">
    <property type="nucleotide sequence ID" value="NZ_VNFK01000016.1"/>
</dbReference>
<dbReference type="PIRSF" id="PIRSF000267">
    <property type="entry name" value="Cyt_oxidse_sub2"/>
    <property type="match status" value="1"/>
</dbReference>
<dbReference type="EMBL" id="VNFK01000016">
    <property type="protein sequence ID" value="TVU59927.1"/>
    <property type="molecule type" value="Genomic_DNA"/>
</dbReference>
<dbReference type="GO" id="GO:0005886">
    <property type="term" value="C:plasma membrane"/>
    <property type="evidence" value="ECO:0007669"/>
    <property type="project" value="UniProtKB-SubCell"/>
</dbReference>
<keyword evidence="8" id="KW-0249">Electron transport</keyword>
<feature type="transmembrane region" description="Helical" evidence="13">
    <location>
        <begin position="294"/>
        <end position="313"/>
    </location>
</feature>
<evidence type="ECO:0000256" key="2">
    <source>
        <dbReference type="ARBA" id="ARBA00007543"/>
    </source>
</evidence>
<keyword evidence="10" id="KW-0408">Iron</keyword>
<dbReference type="InterPro" id="IPR003317">
    <property type="entry name" value="Cyt-d_oxidase_su2"/>
</dbReference>
<feature type="transmembrane region" description="Helical" evidence="13">
    <location>
        <begin position="196"/>
        <end position="217"/>
    </location>
</feature>
<feature type="transmembrane region" description="Helical" evidence="13">
    <location>
        <begin position="6"/>
        <end position="37"/>
    </location>
</feature>
<sequence>MELLPTIWFVAIAVLWTGYLFLEGFDLGVGMLMKLFARNNTDRRVLLNTIGPVWDGNEVWLLTAAGATFAAFPLWYASLFSALYLPLLCVLAALIFRAVAFEYRGKVDSVRWRNRWDWAIAIGSFVAAFGIGAALALTTTGLPLNANGDRSGGPMSWFSGYALLGGFGVVAFALVHALAFLALKTDGDVRHRARRWFVRLVPVAVLPMFGWMVAVQFLSGKPWTWALVAAAVVAVVVAWMLARAGSEGRAFSALGAFIVCATASIFGAAFPVVIPSTLDPAFNLTVSNASSSDYTLGLMSIVAAVGLPLVIAYQSWTYWVFRRRVSAAHIPEAHGFLPAIAAKVLVSKETGPSSNQSNDGSGDPSRPGA</sequence>
<reference evidence="14 15" key="1">
    <citation type="submission" date="2019-07" db="EMBL/GenBank/DDBJ databases">
        <title>Diversity of Bacteria from Kongsfjorden, Arctic.</title>
        <authorList>
            <person name="Yu Y."/>
        </authorList>
    </citation>
    <scope>NUCLEOTIDE SEQUENCE [LARGE SCALE GENOMIC DNA]</scope>
    <source>
        <strain evidence="14 15">SM1928</strain>
    </source>
</reference>
<gene>
    <name evidence="14" type="primary">cydB</name>
    <name evidence="14" type="ORF">FQP90_18040</name>
</gene>
<evidence type="ECO:0000256" key="6">
    <source>
        <dbReference type="ARBA" id="ARBA00022692"/>
    </source>
</evidence>
<dbReference type="PANTHER" id="PTHR43141">
    <property type="entry name" value="CYTOCHROME BD2 SUBUNIT II"/>
    <property type="match status" value="1"/>
</dbReference>
<evidence type="ECO:0000256" key="11">
    <source>
        <dbReference type="ARBA" id="ARBA00023136"/>
    </source>
</evidence>
<feature type="compositionally biased region" description="Polar residues" evidence="12">
    <location>
        <begin position="350"/>
        <end position="360"/>
    </location>
</feature>
<feature type="transmembrane region" description="Helical" evidence="13">
    <location>
        <begin position="83"/>
        <end position="104"/>
    </location>
</feature>
<evidence type="ECO:0000313" key="15">
    <source>
        <dbReference type="Proteomes" id="UP000316500"/>
    </source>
</evidence>
<dbReference type="OrthoDB" id="9776710at2"/>
<comment type="caution">
    <text evidence="14">The sequence shown here is derived from an EMBL/GenBank/DDBJ whole genome shotgun (WGS) entry which is preliminary data.</text>
</comment>
<evidence type="ECO:0000256" key="1">
    <source>
        <dbReference type="ARBA" id="ARBA00004651"/>
    </source>
</evidence>
<feature type="transmembrane region" description="Helical" evidence="13">
    <location>
        <begin position="158"/>
        <end position="184"/>
    </location>
</feature>
<dbReference type="PANTHER" id="PTHR43141:SF5">
    <property type="entry name" value="CYTOCHROME BD-I UBIQUINOL OXIDASE SUBUNIT 2"/>
    <property type="match status" value="1"/>
</dbReference>
<accession>A0A558GSQ8</accession>
<evidence type="ECO:0000256" key="7">
    <source>
        <dbReference type="ARBA" id="ARBA00022723"/>
    </source>
</evidence>
<dbReference type="GO" id="GO:0009055">
    <property type="term" value="F:electron transfer activity"/>
    <property type="evidence" value="ECO:0007669"/>
    <property type="project" value="TreeGrafter"/>
</dbReference>
<proteinExistence type="inferred from homology"/>
<keyword evidence="4" id="KW-1003">Cell membrane</keyword>
<organism evidence="14 15">
    <name type="scientific">Paenarthrobacter nitroguajacolicus</name>
    <name type="common">Arthrobacter nitroguajacolicus</name>
    <dbReference type="NCBI Taxonomy" id="211146"/>
    <lineage>
        <taxon>Bacteria</taxon>
        <taxon>Bacillati</taxon>
        <taxon>Actinomycetota</taxon>
        <taxon>Actinomycetes</taxon>
        <taxon>Micrococcales</taxon>
        <taxon>Micrococcaceae</taxon>
        <taxon>Paenarthrobacter</taxon>
    </lineage>
</organism>
<evidence type="ECO:0000256" key="12">
    <source>
        <dbReference type="SAM" id="MobiDB-lite"/>
    </source>
</evidence>
<keyword evidence="9 13" id="KW-1133">Transmembrane helix</keyword>
<feature type="transmembrane region" description="Helical" evidence="13">
    <location>
        <begin position="223"/>
        <end position="242"/>
    </location>
</feature>
<keyword evidence="3" id="KW-0813">Transport</keyword>
<evidence type="ECO:0000256" key="8">
    <source>
        <dbReference type="ARBA" id="ARBA00022982"/>
    </source>
</evidence>
<evidence type="ECO:0000256" key="13">
    <source>
        <dbReference type="SAM" id="Phobius"/>
    </source>
</evidence>
<evidence type="ECO:0000256" key="3">
    <source>
        <dbReference type="ARBA" id="ARBA00022448"/>
    </source>
</evidence>
<dbReference type="Pfam" id="PF02322">
    <property type="entry name" value="Cyt_bd_oxida_II"/>
    <property type="match status" value="1"/>
</dbReference>
<keyword evidence="5" id="KW-0349">Heme</keyword>
<dbReference type="Proteomes" id="UP000316500">
    <property type="component" value="Unassembled WGS sequence"/>
</dbReference>